<evidence type="ECO:0000256" key="3">
    <source>
        <dbReference type="ARBA" id="ARBA00022989"/>
    </source>
</evidence>
<feature type="transmembrane region" description="Helical" evidence="5">
    <location>
        <begin position="215"/>
        <end position="231"/>
    </location>
</feature>
<evidence type="ECO:0000256" key="4">
    <source>
        <dbReference type="ARBA" id="ARBA00023136"/>
    </source>
</evidence>
<reference evidence="7" key="2">
    <citation type="submission" date="2020-09" db="EMBL/GenBank/DDBJ databases">
        <authorList>
            <person name="Sun Q."/>
            <person name="Zhou Y."/>
        </authorList>
    </citation>
    <scope>NUCLEOTIDE SEQUENCE</scope>
    <source>
        <strain evidence="7">CGMCC 1.15179</strain>
    </source>
</reference>
<feature type="transmembrane region" description="Helical" evidence="5">
    <location>
        <begin position="60"/>
        <end position="84"/>
    </location>
</feature>
<dbReference type="PANTHER" id="PTHR30071:SF15">
    <property type="entry name" value="PROTEIN HEMX"/>
    <property type="match status" value="1"/>
</dbReference>
<dbReference type="AlphaFoldDB" id="A0A8J2VCX7"/>
<name>A0A8J2VCX7_9BACL</name>
<keyword evidence="8" id="KW-1185">Reference proteome</keyword>
<feature type="domain" description="Cytochrome c assembly protein" evidence="6">
    <location>
        <begin position="67"/>
        <end position="262"/>
    </location>
</feature>
<gene>
    <name evidence="7" type="ORF">GCM10011571_20220</name>
</gene>
<protein>
    <recommendedName>
        <fullName evidence="6">Cytochrome c assembly protein domain-containing protein</fullName>
    </recommendedName>
</protein>
<dbReference type="GO" id="GO:0017004">
    <property type="term" value="P:cytochrome complex assembly"/>
    <property type="evidence" value="ECO:0007669"/>
    <property type="project" value="InterPro"/>
</dbReference>
<feature type="transmembrane region" description="Helical" evidence="5">
    <location>
        <begin position="91"/>
        <end position="110"/>
    </location>
</feature>
<evidence type="ECO:0000259" key="6">
    <source>
        <dbReference type="Pfam" id="PF01578"/>
    </source>
</evidence>
<evidence type="ECO:0000256" key="5">
    <source>
        <dbReference type="SAM" id="Phobius"/>
    </source>
</evidence>
<feature type="transmembrane region" description="Helical" evidence="5">
    <location>
        <begin position="6"/>
        <end position="24"/>
    </location>
</feature>
<dbReference type="Proteomes" id="UP000625210">
    <property type="component" value="Unassembled WGS sequence"/>
</dbReference>
<accession>A0A8J2VCX7</accession>
<organism evidence="7 8">
    <name type="scientific">Marinithermofilum abyssi</name>
    <dbReference type="NCBI Taxonomy" id="1571185"/>
    <lineage>
        <taxon>Bacteria</taxon>
        <taxon>Bacillati</taxon>
        <taxon>Bacillota</taxon>
        <taxon>Bacilli</taxon>
        <taxon>Bacillales</taxon>
        <taxon>Thermoactinomycetaceae</taxon>
        <taxon>Marinithermofilum</taxon>
    </lineage>
</organism>
<dbReference type="GO" id="GO:0020037">
    <property type="term" value="F:heme binding"/>
    <property type="evidence" value="ECO:0007669"/>
    <property type="project" value="InterPro"/>
</dbReference>
<dbReference type="RefSeq" id="WP_188647763.1">
    <property type="nucleotide sequence ID" value="NZ_BMHQ01000006.1"/>
</dbReference>
<feature type="transmembrane region" description="Helical" evidence="5">
    <location>
        <begin position="130"/>
        <end position="158"/>
    </location>
</feature>
<comment type="caution">
    <text evidence="7">The sequence shown here is derived from an EMBL/GenBank/DDBJ whole genome shotgun (WGS) entry which is preliminary data.</text>
</comment>
<dbReference type="PANTHER" id="PTHR30071">
    <property type="entry name" value="HEME EXPORTER PROTEIN C"/>
    <property type="match status" value="1"/>
</dbReference>
<proteinExistence type="predicted"/>
<reference evidence="7" key="1">
    <citation type="journal article" date="2014" name="Int. J. Syst. Evol. Microbiol.">
        <title>Complete genome sequence of Corynebacterium casei LMG S-19264T (=DSM 44701T), isolated from a smear-ripened cheese.</title>
        <authorList>
            <consortium name="US DOE Joint Genome Institute (JGI-PGF)"/>
            <person name="Walter F."/>
            <person name="Albersmeier A."/>
            <person name="Kalinowski J."/>
            <person name="Ruckert C."/>
        </authorList>
    </citation>
    <scope>NUCLEOTIDE SEQUENCE</scope>
    <source>
        <strain evidence="7">CGMCC 1.15179</strain>
    </source>
</reference>
<sequence length="271" mass="31067">MFAEHWFYDFIIYIYALSLLFAFSDLLHPNKNARRLALWLLVVVWISQTVFFAVRLGEIFPALTGFDSLIFYSWALVTFTLIINRFYRMDLFVFAANVVGFAVSAVNLFIRPETASALTGPLLSELVFIHVTLAFLAYALFSLSTVFAVLYLVGSYLLKQKRWNQTLRRLPSLGRLQELAYWMNVGGVPLLLLALVLGMIWAYQKVGGGFWYDPKIFGSLLVLAAYSTFLYQRVVKGWNGQRLAWWSVLSFCTILINYIISSAGLSFHQWL</sequence>
<feature type="transmembrane region" description="Helical" evidence="5">
    <location>
        <begin position="243"/>
        <end position="267"/>
    </location>
</feature>
<evidence type="ECO:0000256" key="1">
    <source>
        <dbReference type="ARBA" id="ARBA00004141"/>
    </source>
</evidence>
<keyword evidence="2 5" id="KW-0812">Transmembrane</keyword>
<dbReference type="EMBL" id="BMHQ01000006">
    <property type="protein sequence ID" value="GGE18337.1"/>
    <property type="molecule type" value="Genomic_DNA"/>
</dbReference>
<keyword evidence="4 5" id="KW-0472">Membrane</keyword>
<dbReference type="InterPro" id="IPR002541">
    <property type="entry name" value="Cyt_c_assembly"/>
</dbReference>
<feature type="transmembrane region" description="Helical" evidence="5">
    <location>
        <begin position="179"/>
        <end position="203"/>
    </location>
</feature>
<dbReference type="Pfam" id="PF01578">
    <property type="entry name" value="Cytochrom_C_asm"/>
    <property type="match status" value="1"/>
</dbReference>
<evidence type="ECO:0000256" key="2">
    <source>
        <dbReference type="ARBA" id="ARBA00022692"/>
    </source>
</evidence>
<dbReference type="InterPro" id="IPR045062">
    <property type="entry name" value="Cyt_c_biogenesis_CcsA/CcmC"/>
</dbReference>
<evidence type="ECO:0000313" key="7">
    <source>
        <dbReference type="EMBL" id="GGE18337.1"/>
    </source>
</evidence>
<evidence type="ECO:0000313" key="8">
    <source>
        <dbReference type="Proteomes" id="UP000625210"/>
    </source>
</evidence>
<dbReference type="GO" id="GO:0005886">
    <property type="term" value="C:plasma membrane"/>
    <property type="evidence" value="ECO:0007669"/>
    <property type="project" value="TreeGrafter"/>
</dbReference>
<comment type="subcellular location">
    <subcellularLocation>
        <location evidence="1">Membrane</location>
        <topology evidence="1">Multi-pass membrane protein</topology>
    </subcellularLocation>
</comment>
<keyword evidence="3 5" id="KW-1133">Transmembrane helix</keyword>
<feature type="transmembrane region" description="Helical" evidence="5">
    <location>
        <begin position="36"/>
        <end position="54"/>
    </location>
</feature>